<dbReference type="EMBL" id="JAVRQU010000018">
    <property type="protein sequence ID" value="KAK5692997.1"/>
    <property type="molecule type" value="Genomic_DNA"/>
</dbReference>
<dbReference type="InterPro" id="IPR052523">
    <property type="entry name" value="Trichothecene_AcTrans"/>
</dbReference>
<dbReference type="Gene3D" id="3.40.630.30">
    <property type="match status" value="1"/>
</dbReference>
<dbReference type="SUPFAM" id="SSF55729">
    <property type="entry name" value="Acyl-CoA N-acyltransferases (Nat)"/>
    <property type="match status" value="1"/>
</dbReference>
<dbReference type="Proteomes" id="UP001310594">
    <property type="component" value="Unassembled WGS sequence"/>
</dbReference>
<dbReference type="PANTHER" id="PTHR42791:SF1">
    <property type="entry name" value="N-ACETYLTRANSFERASE DOMAIN-CONTAINING PROTEIN"/>
    <property type="match status" value="1"/>
</dbReference>
<proteinExistence type="predicted"/>
<gene>
    <name evidence="1" type="ORF">LTR97_010473</name>
</gene>
<dbReference type="CDD" id="cd04301">
    <property type="entry name" value="NAT_SF"/>
    <property type="match status" value="1"/>
</dbReference>
<dbReference type="AlphaFoldDB" id="A0AAN7ZWL7"/>
<evidence type="ECO:0008006" key="3">
    <source>
        <dbReference type="Google" id="ProtNLM"/>
    </source>
</evidence>
<dbReference type="InterPro" id="IPR016181">
    <property type="entry name" value="Acyl_CoA_acyltransferase"/>
</dbReference>
<organism evidence="1 2">
    <name type="scientific">Elasticomyces elasticus</name>
    <dbReference type="NCBI Taxonomy" id="574655"/>
    <lineage>
        <taxon>Eukaryota</taxon>
        <taxon>Fungi</taxon>
        <taxon>Dikarya</taxon>
        <taxon>Ascomycota</taxon>
        <taxon>Pezizomycotina</taxon>
        <taxon>Dothideomycetes</taxon>
        <taxon>Dothideomycetidae</taxon>
        <taxon>Mycosphaerellales</taxon>
        <taxon>Teratosphaeriaceae</taxon>
        <taxon>Elasticomyces</taxon>
    </lineage>
</organism>
<name>A0AAN7ZWL7_9PEZI</name>
<comment type="caution">
    <text evidence="1">The sequence shown here is derived from an EMBL/GenBank/DDBJ whole genome shotgun (WGS) entry which is preliminary data.</text>
</comment>
<sequence>MADGAATSSSVRVLQLHEWKEATDSLAEAFAVDHTCTYFLNTPDTEHWTEEKKWNLHVDMMSYIVYAHLLKGLVVSAGPNYDCVALWMPPGENMDDYLTIFRSGMWRLNFQLSTEGNKRFFSEFLPLLNDTKRQVLGDRDDDSWYLVYIGTRPSGRGKGYAKQCIEYGTSIADAEGRACYLESSDAVNRIIYRKRGFELKKNVYLQRAEDHVELDIMVREPMQKNDAGSSSP</sequence>
<evidence type="ECO:0000313" key="2">
    <source>
        <dbReference type="Proteomes" id="UP001310594"/>
    </source>
</evidence>
<protein>
    <recommendedName>
        <fullName evidence="3">N-acetyltransferase domain-containing protein</fullName>
    </recommendedName>
</protein>
<accession>A0AAN7ZWL7</accession>
<evidence type="ECO:0000313" key="1">
    <source>
        <dbReference type="EMBL" id="KAK5692997.1"/>
    </source>
</evidence>
<dbReference type="PANTHER" id="PTHR42791">
    <property type="entry name" value="GNAT FAMILY ACETYLTRANSFERASE"/>
    <property type="match status" value="1"/>
</dbReference>
<reference evidence="1" key="1">
    <citation type="submission" date="2023-08" db="EMBL/GenBank/DDBJ databases">
        <title>Black Yeasts Isolated from many extreme environments.</title>
        <authorList>
            <person name="Coleine C."/>
            <person name="Stajich J.E."/>
            <person name="Selbmann L."/>
        </authorList>
    </citation>
    <scope>NUCLEOTIDE SEQUENCE</scope>
    <source>
        <strain evidence="1">CCFEE 5810</strain>
    </source>
</reference>